<comment type="caution">
    <text evidence="1">The sequence shown here is derived from an EMBL/GenBank/DDBJ whole genome shotgun (WGS) entry which is preliminary data.</text>
</comment>
<accession>A0A7J8NDH1</accession>
<dbReference type="EMBL" id="JABEZX010062614">
    <property type="protein sequence ID" value="MBA0574975.1"/>
    <property type="molecule type" value="Genomic_DNA"/>
</dbReference>
<protein>
    <recommendedName>
        <fullName evidence="3">RNase H type-1 domain-containing protein</fullName>
    </recommendedName>
</protein>
<keyword evidence="2" id="KW-1185">Reference proteome</keyword>
<name>A0A7J8NDH1_9ROSI</name>
<organism evidence="1 2">
    <name type="scientific">Gossypium lobatum</name>
    <dbReference type="NCBI Taxonomy" id="34289"/>
    <lineage>
        <taxon>Eukaryota</taxon>
        <taxon>Viridiplantae</taxon>
        <taxon>Streptophyta</taxon>
        <taxon>Embryophyta</taxon>
        <taxon>Tracheophyta</taxon>
        <taxon>Spermatophyta</taxon>
        <taxon>Magnoliopsida</taxon>
        <taxon>eudicotyledons</taxon>
        <taxon>Gunneridae</taxon>
        <taxon>Pentapetalae</taxon>
        <taxon>rosids</taxon>
        <taxon>malvids</taxon>
        <taxon>Malvales</taxon>
        <taxon>Malvaceae</taxon>
        <taxon>Malvoideae</taxon>
        <taxon>Gossypium</taxon>
    </lineage>
</organism>
<sequence length="82" mass="8911">MGGMFWCPLKYGWVKFNVSGVANEDEVGCGRVLRDSDGVARALFLGPVAAKDSIIAEVGAIIIALDVLRPWLLQSTFKDIEN</sequence>
<dbReference type="Proteomes" id="UP000593572">
    <property type="component" value="Unassembled WGS sequence"/>
</dbReference>
<proteinExistence type="predicted"/>
<dbReference type="AlphaFoldDB" id="A0A7J8NDH1"/>
<gene>
    <name evidence="1" type="ORF">Golob_024680</name>
</gene>
<evidence type="ECO:0000313" key="1">
    <source>
        <dbReference type="EMBL" id="MBA0574975.1"/>
    </source>
</evidence>
<reference evidence="1 2" key="1">
    <citation type="journal article" date="2019" name="Genome Biol. Evol.">
        <title>Insights into the evolution of the New World diploid cottons (Gossypium, subgenus Houzingenia) based on genome sequencing.</title>
        <authorList>
            <person name="Grover C.E."/>
            <person name="Arick M.A. 2nd"/>
            <person name="Thrash A."/>
            <person name="Conover J.L."/>
            <person name="Sanders W.S."/>
            <person name="Peterson D.G."/>
            <person name="Frelichowski J.E."/>
            <person name="Scheffler J.A."/>
            <person name="Scheffler B.E."/>
            <person name="Wendel J.F."/>
        </authorList>
    </citation>
    <scope>NUCLEOTIDE SEQUENCE [LARGE SCALE GENOMIC DNA]</scope>
    <source>
        <strain evidence="1">157</strain>
        <tissue evidence="1">Leaf</tissue>
    </source>
</reference>
<evidence type="ECO:0008006" key="3">
    <source>
        <dbReference type="Google" id="ProtNLM"/>
    </source>
</evidence>
<evidence type="ECO:0000313" key="2">
    <source>
        <dbReference type="Proteomes" id="UP000593572"/>
    </source>
</evidence>